<evidence type="ECO:0000256" key="2">
    <source>
        <dbReference type="ARBA" id="ARBA00004123"/>
    </source>
</evidence>
<dbReference type="AlphaFoldDB" id="A0ABD1KRW7"/>
<dbReference type="InterPro" id="IPR045249">
    <property type="entry name" value="HARBI1-like"/>
</dbReference>
<dbReference type="InterPro" id="IPR027806">
    <property type="entry name" value="HARBI1_dom"/>
</dbReference>
<dbReference type="GO" id="GO:0016787">
    <property type="term" value="F:hydrolase activity"/>
    <property type="evidence" value="ECO:0007669"/>
    <property type="project" value="UniProtKB-KW"/>
</dbReference>
<dbReference type="GO" id="GO:0046872">
    <property type="term" value="F:metal ion binding"/>
    <property type="evidence" value="ECO:0007669"/>
    <property type="project" value="UniProtKB-KW"/>
</dbReference>
<reference evidence="9 10" key="1">
    <citation type="submission" date="2024-09" db="EMBL/GenBank/DDBJ databases">
        <title>A chromosome-level genome assembly of Gray's grenadier anchovy, Coilia grayii.</title>
        <authorList>
            <person name="Fu Z."/>
        </authorList>
    </citation>
    <scope>NUCLEOTIDE SEQUENCE [LARGE SCALE GENOMIC DNA]</scope>
    <source>
        <strain evidence="9">G4</strain>
        <tissue evidence="9">Muscle</tissue>
    </source>
</reference>
<dbReference type="GO" id="GO:0005634">
    <property type="term" value="C:nucleus"/>
    <property type="evidence" value="ECO:0007669"/>
    <property type="project" value="UniProtKB-SubCell"/>
</dbReference>
<proteinExistence type="inferred from homology"/>
<keyword evidence="6" id="KW-0378">Hydrolase</keyword>
<evidence type="ECO:0000313" key="10">
    <source>
        <dbReference type="Proteomes" id="UP001591681"/>
    </source>
</evidence>
<evidence type="ECO:0000256" key="5">
    <source>
        <dbReference type="ARBA" id="ARBA00022723"/>
    </source>
</evidence>
<keyword evidence="4" id="KW-0540">Nuclease</keyword>
<dbReference type="PANTHER" id="PTHR22930">
    <property type="match status" value="1"/>
</dbReference>
<keyword evidence="5" id="KW-0479">Metal-binding</keyword>
<evidence type="ECO:0000256" key="6">
    <source>
        <dbReference type="ARBA" id="ARBA00022801"/>
    </source>
</evidence>
<feature type="domain" description="DDE Tnp4" evidence="8">
    <location>
        <begin position="157"/>
        <end position="229"/>
    </location>
</feature>
<evidence type="ECO:0000256" key="1">
    <source>
        <dbReference type="ARBA" id="ARBA00001968"/>
    </source>
</evidence>
<feature type="domain" description="DDE Tnp4" evidence="8">
    <location>
        <begin position="53"/>
        <end position="119"/>
    </location>
</feature>
<dbReference type="PANTHER" id="PTHR22930:SF269">
    <property type="entry name" value="NUCLEASE HARBI1-LIKE PROTEIN"/>
    <property type="match status" value="1"/>
</dbReference>
<comment type="similarity">
    <text evidence="3">Belongs to the HARBI1 family.</text>
</comment>
<evidence type="ECO:0000313" key="9">
    <source>
        <dbReference type="EMBL" id="KAL2101895.1"/>
    </source>
</evidence>
<comment type="caution">
    <text evidence="9">The sequence shown here is derived from an EMBL/GenBank/DDBJ whole genome shotgun (WGS) entry which is preliminary data.</text>
</comment>
<dbReference type="Pfam" id="PF13359">
    <property type="entry name" value="DDE_Tnp_4"/>
    <property type="match status" value="2"/>
</dbReference>
<gene>
    <name evidence="9" type="ORF">ACEWY4_003656</name>
</gene>
<keyword evidence="7" id="KW-0539">Nucleus</keyword>
<dbReference type="EMBL" id="JBHFQA010000003">
    <property type="protein sequence ID" value="KAL2101895.1"/>
    <property type="molecule type" value="Genomic_DNA"/>
</dbReference>
<evidence type="ECO:0000259" key="8">
    <source>
        <dbReference type="Pfam" id="PF13359"/>
    </source>
</evidence>
<evidence type="ECO:0000256" key="7">
    <source>
        <dbReference type="ARBA" id="ARBA00023242"/>
    </source>
</evidence>
<keyword evidence="10" id="KW-1185">Reference proteome</keyword>
<comment type="subcellular location">
    <subcellularLocation>
        <location evidence="2">Nucleus</location>
    </subcellularLocation>
</comment>
<evidence type="ECO:0000256" key="4">
    <source>
        <dbReference type="ARBA" id="ARBA00022722"/>
    </source>
</evidence>
<name>A0ABD1KRW7_9TELE</name>
<accession>A0ABD1KRW7</accession>
<protein>
    <recommendedName>
        <fullName evidence="8">DDE Tnp4 domain-containing protein</fullName>
    </recommendedName>
</protein>
<comment type="cofactor">
    <cofactor evidence="1">
        <name>a divalent metal cation</name>
        <dbReference type="ChEBI" id="CHEBI:60240"/>
    </cofactor>
</comment>
<sequence>MNHKEFMEEIVDQLCAVPQSFQDPKAPVKTAGNVHKPVLGSALNEDGKRVIQPYNNYLLLTGASLDNAKKVYNYQHSRARRLIENSFGILAARWMIVGGSVEFHPAKVVHVVKACVALHSMLAHTDAARSPTCSYIPPTFVDAVNPSGSGGQQGTVPYVMVGDAALVLKAYLMRPFPGQRIQKWKENFNYRLSSARMVVECAFGILSARWRVLQMSPEYVHSVVLAACIYLLTPSQTQRSLQLEAERARVDEKDAEIVPLNGENVHLNTENDNLKWERQRLQSTDCGHLDIAHGMRNEGWVHWMRDEGWVHCT</sequence>
<dbReference type="Proteomes" id="UP001591681">
    <property type="component" value="Unassembled WGS sequence"/>
</dbReference>
<organism evidence="9 10">
    <name type="scientific">Coilia grayii</name>
    <name type="common">Gray's grenadier anchovy</name>
    <dbReference type="NCBI Taxonomy" id="363190"/>
    <lineage>
        <taxon>Eukaryota</taxon>
        <taxon>Metazoa</taxon>
        <taxon>Chordata</taxon>
        <taxon>Craniata</taxon>
        <taxon>Vertebrata</taxon>
        <taxon>Euteleostomi</taxon>
        <taxon>Actinopterygii</taxon>
        <taxon>Neopterygii</taxon>
        <taxon>Teleostei</taxon>
        <taxon>Clupei</taxon>
        <taxon>Clupeiformes</taxon>
        <taxon>Clupeoidei</taxon>
        <taxon>Engraulidae</taxon>
        <taxon>Coilinae</taxon>
        <taxon>Coilia</taxon>
    </lineage>
</organism>
<dbReference type="GO" id="GO:0004518">
    <property type="term" value="F:nuclease activity"/>
    <property type="evidence" value="ECO:0007669"/>
    <property type="project" value="UniProtKB-KW"/>
</dbReference>
<evidence type="ECO:0000256" key="3">
    <source>
        <dbReference type="ARBA" id="ARBA00006958"/>
    </source>
</evidence>